<keyword evidence="4" id="KW-1185">Reference proteome</keyword>
<dbReference type="GeneID" id="83198055"/>
<dbReference type="Proteomes" id="UP001150941">
    <property type="component" value="Unassembled WGS sequence"/>
</dbReference>
<evidence type="ECO:0000256" key="1">
    <source>
        <dbReference type="SAM" id="MobiDB-lite"/>
    </source>
</evidence>
<feature type="compositionally biased region" description="Acidic residues" evidence="1">
    <location>
        <begin position="118"/>
        <end position="135"/>
    </location>
</feature>
<dbReference type="Pfam" id="PF22980">
    <property type="entry name" value="Myb_DNA-bind_8"/>
    <property type="match status" value="1"/>
</dbReference>
<reference evidence="3" key="1">
    <citation type="submission" date="2022-11" db="EMBL/GenBank/DDBJ databases">
        <authorList>
            <person name="Petersen C."/>
        </authorList>
    </citation>
    <scope>NUCLEOTIDE SEQUENCE</scope>
    <source>
        <strain evidence="3">IBT 19713</strain>
    </source>
</reference>
<organism evidence="3 4">
    <name type="scientific">Penicillium chermesinum</name>
    <dbReference type="NCBI Taxonomy" id="63820"/>
    <lineage>
        <taxon>Eukaryota</taxon>
        <taxon>Fungi</taxon>
        <taxon>Dikarya</taxon>
        <taxon>Ascomycota</taxon>
        <taxon>Pezizomycotina</taxon>
        <taxon>Eurotiomycetes</taxon>
        <taxon>Eurotiomycetidae</taxon>
        <taxon>Eurotiales</taxon>
        <taxon>Aspergillaceae</taxon>
        <taxon>Penicillium</taxon>
    </lineage>
</organism>
<feature type="compositionally biased region" description="Low complexity" evidence="1">
    <location>
        <begin position="26"/>
        <end position="46"/>
    </location>
</feature>
<evidence type="ECO:0000313" key="4">
    <source>
        <dbReference type="Proteomes" id="UP001150941"/>
    </source>
</evidence>
<evidence type="ECO:0000313" key="3">
    <source>
        <dbReference type="EMBL" id="KAJ5246472.1"/>
    </source>
</evidence>
<dbReference type="EMBL" id="JAPQKS010000002">
    <property type="protein sequence ID" value="KAJ5246472.1"/>
    <property type="molecule type" value="Genomic_DNA"/>
</dbReference>
<protein>
    <recommendedName>
        <fullName evidence="2">Myb-like DNA-binding domain-containing protein</fullName>
    </recommendedName>
</protein>
<name>A0A9W9TX39_9EURO</name>
<feature type="domain" description="Myb-like DNA-binding" evidence="2">
    <location>
        <begin position="47"/>
        <end position="93"/>
    </location>
</feature>
<sequence>MAKLKSVPGSNQPTSKAAAAPRKAKGSISKTATKSKSKSSGAGSAGPDKDLMLLYYVVQSAGGAPDYGEVGRKLGCSRPAAQKRFARLKDRIEKAELDNSITFPNLTSAEADKTSTEDAGEPEVENAADYEDATESGDAADLGDENLLEYKDSEDGNENEDADQYKPVSEIV</sequence>
<accession>A0A9W9TX39</accession>
<reference evidence="3" key="2">
    <citation type="journal article" date="2023" name="IMA Fungus">
        <title>Comparative genomic study of the Penicillium genus elucidates a diverse pangenome and 15 lateral gene transfer events.</title>
        <authorList>
            <person name="Petersen C."/>
            <person name="Sorensen T."/>
            <person name="Nielsen M.R."/>
            <person name="Sondergaard T.E."/>
            <person name="Sorensen J.L."/>
            <person name="Fitzpatrick D.A."/>
            <person name="Frisvad J.C."/>
            <person name="Nielsen K.L."/>
        </authorList>
    </citation>
    <scope>NUCLEOTIDE SEQUENCE</scope>
    <source>
        <strain evidence="3">IBT 19713</strain>
    </source>
</reference>
<comment type="caution">
    <text evidence="3">The sequence shown here is derived from an EMBL/GenBank/DDBJ whole genome shotgun (WGS) entry which is preliminary data.</text>
</comment>
<gene>
    <name evidence="3" type="ORF">N7468_001455</name>
</gene>
<feature type="region of interest" description="Disordered" evidence="1">
    <location>
        <begin position="100"/>
        <end position="172"/>
    </location>
</feature>
<evidence type="ECO:0000259" key="2">
    <source>
        <dbReference type="Pfam" id="PF22980"/>
    </source>
</evidence>
<dbReference type="InterPro" id="IPR054505">
    <property type="entry name" value="Myb_DNA-bind_8"/>
</dbReference>
<dbReference type="AlphaFoldDB" id="A0A9W9TX39"/>
<feature type="region of interest" description="Disordered" evidence="1">
    <location>
        <begin position="1"/>
        <end position="48"/>
    </location>
</feature>
<dbReference type="RefSeq" id="XP_058333893.1">
    <property type="nucleotide sequence ID" value="XM_058470752.1"/>
</dbReference>
<proteinExistence type="predicted"/>